<feature type="compositionally biased region" description="Basic residues" evidence="1">
    <location>
        <begin position="177"/>
        <end position="187"/>
    </location>
</feature>
<reference evidence="2" key="1">
    <citation type="submission" date="2023-03" db="EMBL/GenBank/DDBJ databases">
        <title>Near-Complete genome sequence of Lipomyces tetrasporous NRRL Y-64009, an oleaginous yeast capable of growing on lignocellulosic hydrolysates.</title>
        <authorList>
            <consortium name="Lawrence Berkeley National Laboratory"/>
            <person name="Jagtap S.S."/>
            <person name="Liu J.-J."/>
            <person name="Walukiewicz H.E."/>
            <person name="Pangilinan J."/>
            <person name="Lipzen A."/>
            <person name="Ahrendt S."/>
            <person name="Koriabine M."/>
            <person name="Cobaugh K."/>
            <person name="Salamov A."/>
            <person name="Yoshinaga Y."/>
            <person name="Ng V."/>
            <person name="Daum C."/>
            <person name="Grigoriev I.V."/>
            <person name="Slininger P.J."/>
            <person name="Dien B.S."/>
            <person name="Jin Y.-S."/>
            <person name="Rao C.V."/>
        </authorList>
    </citation>
    <scope>NUCLEOTIDE SEQUENCE</scope>
    <source>
        <strain evidence="2">NRRL Y-64009</strain>
    </source>
</reference>
<organism evidence="2 3">
    <name type="scientific">Lipomyces tetrasporus</name>
    <dbReference type="NCBI Taxonomy" id="54092"/>
    <lineage>
        <taxon>Eukaryota</taxon>
        <taxon>Fungi</taxon>
        <taxon>Dikarya</taxon>
        <taxon>Ascomycota</taxon>
        <taxon>Saccharomycotina</taxon>
        <taxon>Lipomycetes</taxon>
        <taxon>Lipomycetales</taxon>
        <taxon>Lipomycetaceae</taxon>
        <taxon>Lipomyces</taxon>
    </lineage>
</organism>
<feature type="compositionally biased region" description="Polar residues" evidence="1">
    <location>
        <begin position="195"/>
        <end position="204"/>
    </location>
</feature>
<keyword evidence="3" id="KW-1185">Reference proteome</keyword>
<dbReference type="RefSeq" id="XP_056044838.1">
    <property type="nucleotide sequence ID" value="XM_056185956.1"/>
</dbReference>
<name>A0AAD7QU81_9ASCO</name>
<evidence type="ECO:0000313" key="2">
    <source>
        <dbReference type="EMBL" id="KAJ8101388.1"/>
    </source>
</evidence>
<feature type="region of interest" description="Disordered" evidence="1">
    <location>
        <begin position="54"/>
        <end position="94"/>
    </location>
</feature>
<comment type="caution">
    <text evidence="2">The sequence shown here is derived from an EMBL/GenBank/DDBJ whole genome shotgun (WGS) entry which is preliminary data.</text>
</comment>
<evidence type="ECO:0000256" key="1">
    <source>
        <dbReference type="SAM" id="MobiDB-lite"/>
    </source>
</evidence>
<gene>
    <name evidence="2" type="ORF">POJ06DRAFT_237515</name>
</gene>
<dbReference type="GeneID" id="80881122"/>
<feature type="compositionally biased region" description="Acidic residues" evidence="1">
    <location>
        <begin position="83"/>
        <end position="94"/>
    </location>
</feature>
<dbReference type="Proteomes" id="UP001217417">
    <property type="component" value="Unassembled WGS sequence"/>
</dbReference>
<dbReference type="EMBL" id="JARPMG010000004">
    <property type="protein sequence ID" value="KAJ8101388.1"/>
    <property type="molecule type" value="Genomic_DNA"/>
</dbReference>
<proteinExistence type="predicted"/>
<feature type="region of interest" description="Disordered" evidence="1">
    <location>
        <begin position="177"/>
        <end position="219"/>
    </location>
</feature>
<protein>
    <submittedName>
        <fullName evidence="2">Uncharacterized protein</fullName>
    </submittedName>
</protein>
<feature type="region of interest" description="Disordered" evidence="1">
    <location>
        <begin position="239"/>
        <end position="274"/>
    </location>
</feature>
<sequence length="459" mass="50169">MSVISSYSESDNIGGVFKRRRQTSCDEDDVGIGIASTVLSPAIHIVPPCHDVTGNITSREGLRRKRSVRDDDGSSPYDSSDTLQEDCDDDDDEMRDDATYVDYDDLGSDDEDENVVESVVDLSETRELMHAHVADELHQKSHLVRLWQSIAGRNGEREGPTSPLRYLAGWTNENRKRGHLAQKRRSVRASSSSSQAEDQFWTLNSKRRRSSAVTESPVDMASSNNDYILSRNLHWPASTSASDIGDVQRSPRRYSTESGLPRYYPGGWPTPPEENDEDVAMDIENDRRDVLISSELALDAQVMGPSVSEYFVLDGSDRPSVGDVAAATPASDDEYDDDEAEYFRDFGSLLQSLRDVANGCASSSVSSPSSSAGVISPRRRPVVVIDCGNNKNNRDDDISGAGVDYDYCNLAPECEGTGMTVENDGFQIVVRDGPSLSSSPIEGCGVVARMPSSFSADST</sequence>
<evidence type="ECO:0000313" key="3">
    <source>
        <dbReference type="Proteomes" id="UP001217417"/>
    </source>
</evidence>
<accession>A0AAD7QU81</accession>
<dbReference type="AlphaFoldDB" id="A0AAD7QU81"/>